<dbReference type="NCBIfam" id="TIGR02532">
    <property type="entry name" value="IV_pilin_GFxxxE"/>
    <property type="match status" value="1"/>
</dbReference>
<dbReference type="RefSeq" id="WP_283435161.1">
    <property type="nucleotide sequence ID" value="NZ_FXUG01000020.1"/>
</dbReference>
<evidence type="ECO:0000313" key="4">
    <source>
        <dbReference type="EMBL" id="SMP76047.1"/>
    </source>
</evidence>
<feature type="domain" description="DUF1559" evidence="3">
    <location>
        <begin position="55"/>
        <end position="390"/>
    </location>
</feature>
<keyword evidence="2" id="KW-0812">Transmembrane</keyword>
<dbReference type="Proteomes" id="UP001158067">
    <property type="component" value="Unassembled WGS sequence"/>
</dbReference>
<dbReference type="Gene3D" id="3.30.700.10">
    <property type="entry name" value="Glycoprotein, Type 4 Pilin"/>
    <property type="match status" value="1"/>
</dbReference>
<feature type="transmembrane region" description="Helical" evidence="2">
    <location>
        <begin position="36"/>
        <end position="54"/>
    </location>
</feature>
<organism evidence="4 5">
    <name type="scientific">Neorhodopirellula lusitana</name>
    <dbReference type="NCBI Taxonomy" id="445327"/>
    <lineage>
        <taxon>Bacteria</taxon>
        <taxon>Pseudomonadati</taxon>
        <taxon>Planctomycetota</taxon>
        <taxon>Planctomycetia</taxon>
        <taxon>Pirellulales</taxon>
        <taxon>Pirellulaceae</taxon>
        <taxon>Neorhodopirellula</taxon>
    </lineage>
</organism>
<dbReference type="PANTHER" id="PTHR30093:SF2">
    <property type="entry name" value="TYPE II SECRETION SYSTEM PROTEIN H"/>
    <property type="match status" value="1"/>
</dbReference>
<dbReference type="PANTHER" id="PTHR30093">
    <property type="entry name" value="GENERAL SECRETION PATHWAY PROTEIN G"/>
    <property type="match status" value="1"/>
</dbReference>
<dbReference type="SUPFAM" id="SSF54523">
    <property type="entry name" value="Pili subunits"/>
    <property type="match status" value="1"/>
</dbReference>
<dbReference type="PROSITE" id="PS00409">
    <property type="entry name" value="PROKAR_NTER_METHYL"/>
    <property type="match status" value="1"/>
</dbReference>
<dbReference type="InterPro" id="IPR012902">
    <property type="entry name" value="N_methyl_site"/>
</dbReference>
<dbReference type="InterPro" id="IPR045584">
    <property type="entry name" value="Pilin-like"/>
</dbReference>
<sequence>MSFADRPSLSRCNPESHPSLPVHGIQNRRGFTLVELLVVIAIIGVLVGLLLPAVQAAREAARRMSCSNNMKQLGLAMHNYHSAYKQLPRQFGGTFGSIPSGLAANNQRRYAPGHNSGELSALVGLTPFVEQQALWEQISNPFKATTGNIYQPMGPYPGRTLAESVNAAAGVYDPWITEIQTLRCPSDPGVGLPAHARTNYGVCFGDAIDQSNANYYHPYHGAVMASTTTQTAIKTASRGMWQPEFTGKFRDVLDGLSNTIAMGEFITDLGDGDKRSALVRGSGNGADVQRTGGALACEGFVDPDRPRFWDDGATILQSGAPERRRGYKWASGYTLYTGFFTVLPPNREMCWRGPDNFREGIAPPSSNHQGGCHILMGDGAVKFITDSIDAGGLSSRAMVSTSANNNDPLSVAGAASPFGLWGNLGTRGGREVITEEF</sequence>
<proteinExistence type="predicted"/>
<accession>A0ABY1QN78</accession>
<gene>
    <name evidence="4" type="ORF">SAMN06265222_12073</name>
</gene>
<evidence type="ECO:0000256" key="1">
    <source>
        <dbReference type="SAM" id="MobiDB-lite"/>
    </source>
</evidence>
<dbReference type="Pfam" id="PF07963">
    <property type="entry name" value="N_methyl"/>
    <property type="match status" value="1"/>
</dbReference>
<dbReference type="InterPro" id="IPR027558">
    <property type="entry name" value="Pre_pil_HX9DG_C"/>
</dbReference>
<evidence type="ECO:0000256" key="2">
    <source>
        <dbReference type="SAM" id="Phobius"/>
    </source>
</evidence>
<dbReference type="NCBIfam" id="TIGR04294">
    <property type="entry name" value="pre_pil_HX9DG"/>
    <property type="match status" value="1"/>
</dbReference>
<protein>
    <submittedName>
        <fullName evidence="4">Prepilin-type N-terminal cleavage/methylation domain-containing protein</fullName>
    </submittedName>
</protein>
<comment type="caution">
    <text evidence="4">The sequence shown here is derived from an EMBL/GenBank/DDBJ whole genome shotgun (WGS) entry which is preliminary data.</text>
</comment>
<reference evidence="4 5" key="1">
    <citation type="submission" date="2017-05" db="EMBL/GenBank/DDBJ databases">
        <authorList>
            <person name="Varghese N."/>
            <person name="Submissions S."/>
        </authorList>
    </citation>
    <scope>NUCLEOTIDE SEQUENCE [LARGE SCALE GENOMIC DNA]</scope>
    <source>
        <strain evidence="4 5">DSM 25457</strain>
    </source>
</reference>
<keyword evidence="5" id="KW-1185">Reference proteome</keyword>
<dbReference type="InterPro" id="IPR011453">
    <property type="entry name" value="DUF1559"/>
</dbReference>
<evidence type="ECO:0000313" key="5">
    <source>
        <dbReference type="Proteomes" id="UP001158067"/>
    </source>
</evidence>
<evidence type="ECO:0000259" key="3">
    <source>
        <dbReference type="Pfam" id="PF07596"/>
    </source>
</evidence>
<dbReference type="Pfam" id="PF07596">
    <property type="entry name" value="SBP_bac_10"/>
    <property type="match status" value="1"/>
</dbReference>
<feature type="region of interest" description="Disordered" evidence="1">
    <location>
        <begin position="1"/>
        <end position="21"/>
    </location>
</feature>
<name>A0ABY1QN78_9BACT</name>
<keyword evidence="2" id="KW-0472">Membrane</keyword>
<dbReference type="EMBL" id="FXUG01000020">
    <property type="protein sequence ID" value="SMP76047.1"/>
    <property type="molecule type" value="Genomic_DNA"/>
</dbReference>
<keyword evidence="2" id="KW-1133">Transmembrane helix</keyword>